<dbReference type="Proteomes" id="UP001295444">
    <property type="component" value="Chromosome 02"/>
</dbReference>
<evidence type="ECO:0000313" key="1">
    <source>
        <dbReference type="EMBL" id="CAH2245429.1"/>
    </source>
</evidence>
<sequence length="122" mass="13661">NKIKIALTIEQRAKCAELESGKSGVSSCQVLVLPADDARSRVRVTDLPAFQIQPVRLYAHYRLNQEKTQALPITLPLPTTSSLKENYTFDWRTPSLTYLGVKIASSIAEVQKLNYLTLPQQC</sequence>
<protein>
    <submittedName>
        <fullName evidence="1">Uncharacterized protein</fullName>
    </submittedName>
</protein>
<keyword evidence="2" id="KW-1185">Reference proteome</keyword>
<organism evidence="1 2">
    <name type="scientific">Pelobates cultripes</name>
    <name type="common">Western spadefoot toad</name>
    <dbReference type="NCBI Taxonomy" id="61616"/>
    <lineage>
        <taxon>Eukaryota</taxon>
        <taxon>Metazoa</taxon>
        <taxon>Chordata</taxon>
        <taxon>Craniata</taxon>
        <taxon>Vertebrata</taxon>
        <taxon>Euteleostomi</taxon>
        <taxon>Amphibia</taxon>
        <taxon>Batrachia</taxon>
        <taxon>Anura</taxon>
        <taxon>Pelobatoidea</taxon>
        <taxon>Pelobatidae</taxon>
        <taxon>Pelobates</taxon>
    </lineage>
</organism>
<reference evidence="1" key="1">
    <citation type="submission" date="2022-03" db="EMBL/GenBank/DDBJ databases">
        <authorList>
            <person name="Alioto T."/>
            <person name="Alioto T."/>
            <person name="Gomez Garrido J."/>
        </authorList>
    </citation>
    <scope>NUCLEOTIDE SEQUENCE</scope>
</reference>
<gene>
    <name evidence="1" type="ORF">PECUL_23A054949</name>
</gene>
<dbReference type="EMBL" id="OW240913">
    <property type="protein sequence ID" value="CAH2245429.1"/>
    <property type="molecule type" value="Genomic_DNA"/>
</dbReference>
<name>A0AAD1R9K5_PELCU</name>
<evidence type="ECO:0000313" key="2">
    <source>
        <dbReference type="Proteomes" id="UP001295444"/>
    </source>
</evidence>
<accession>A0AAD1R9K5</accession>
<dbReference type="AlphaFoldDB" id="A0AAD1R9K5"/>
<proteinExistence type="predicted"/>
<feature type="non-terminal residue" evidence="1">
    <location>
        <position position="1"/>
    </location>
</feature>